<evidence type="ECO:0000256" key="1">
    <source>
        <dbReference type="ARBA" id="ARBA00022553"/>
    </source>
</evidence>
<dbReference type="CDD" id="cd07041">
    <property type="entry name" value="STAS_RsbR_RsbS_like"/>
    <property type="match status" value="1"/>
</dbReference>
<proteinExistence type="predicted"/>
<accession>A0ABW0YKW4</accession>
<evidence type="ECO:0000313" key="3">
    <source>
        <dbReference type="EMBL" id="MFC5712025.1"/>
    </source>
</evidence>
<organism evidence="3 4">
    <name type="scientific">Thalassorhabdus alkalitolerans</name>
    <dbReference type="NCBI Taxonomy" id="2282697"/>
    <lineage>
        <taxon>Bacteria</taxon>
        <taxon>Bacillati</taxon>
        <taxon>Bacillota</taxon>
        <taxon>Bacilli</taxon>
        <taxon>Bacillales</taxon>
        <taxon>Bacillaceae</taxon>
        <taxon>Thalassorhabdus</taxon>
    </lineage>
</organism>
<dbReference type="PANTHER" id="PTHR33745:SF3">
    <property type="entry name" value="RSBT CO-ANTAGONIST PROTEIN RSBRC"/>
    <property type="match status" value="1"/>
</dbReference>
<keyword evidence="4" id="KW-1185">Reference proteome</keyword>
<dbReference type="SUPFAM" id="SSF52091">
    <property type="entry name" value="SpoIIaa-like"/>
    <property type="match status" value="1"/>
</dbReference>
<dbReference type="Proteomes" id="UP001596142">
    <property type="component" value="Unassembled WGS sequence"/>
</dbReference>
<dbReference type="EMBL" id="JBHSOZ010000003">
    <property type="protein sequence ID" value="MFC5712025.1"/>
    <property type="molecule type" value="Genomic_DNA"/>
</dbReference>
<gene>
    <name evidence="3" type="ORF">ACFPU1_04480</name>
</gene>
<reference evidence="4" key="1">
    <citation type="journal article" date="2019" name="Int. J. Syst. Evol. Microbiol.">
        <title>The Global Catalogue of Microorganisms (GCM) 10K type strain sequencing project: providing services to taxonomists for standard genome sequencing and annotation.</title>
        <authorList>
            <consortium name="The Broad Institute Genomics Platform"/>
            <consortium name="The Broad Institute Genome Sequencing Center for Infectious Disease"/>
            <person name="Wu L."/>
            <person name="Ma J."/>
        </authorList>
    </citation>
    <scope>NUCLEOTIDE SEQUENCE [LARGE SCALE GENOMIC DNA]</scope>
    <source>
        <strain evidence="4">CECT 7184</strain>
    </source>
</reference>
<comment type="caution">
    <text evidence="3">The sequence shown here is derived from an EMBL/GenBank/DDBJ whole genome shotgun (WGS) entry which is preliminary data.</text>
</comment>
<sequence>MKNQEALYSFLLENSRTLTEEWYESLTETDPSSVYASTNPEVIRTLKNQNHEFHLHFIEIFAEEEKAWFEKSLPWINEIARDSEHLRTPHHHVIREFMRVRAQYLNYIQQFVDRAERPVSLEEISSWNEKVIFGIDKTILTFVEEAQKNAKKLLSEKQDMINELSVPIIKLNHNTALLPIIGAIDSDRAAIILEHTLHQCSVESITHLFIDLSGVAEIDTMVAHQISHLLKALSLLGIESTLSGIRPEIAQTAVQLNISFDKVEIKSSLSHALSLKK</sequence>
<keyword evidence="1" id="KW-0597">Phosphoprotein</keyword>
<dbReference type="Gene3D" id="3.30.750.24">
    <property type="entry name" value="STAS domain"/>
    <property type="match status" value="1"/>
</dbReference>
<dbReference type="InterPro" id="IPR051932">
    <property type="entry name" value="Bact_StressResp_Reg"/>
</dbReference>
<evidence type="ECO:0000313" key="4">
    <source>
        <dbReference type="Proteomes" id="UP001596142"/>
    </source>
</evidence>
<name>A0ABW0YKW4_9BACI</name>
<evidence type="ECO:0000259" key="2">
    <source>
        <dbReference type="PROSITE" id="PS50801"/>
    </source>
</evidence>
<feature type="domain" description="STAS" evidence="2">
    <location>
        <begin position="165"/>
        <end position="276"/>
    </location>
</feature>
<dbReference type="Pfam" id="PF01740">
    <property type="entry name" value="STAS"/>
    <property type="match status" value="1"/>
</dbReference>
<dbReference type="InterPro" id="IPR002645">
    <property type="entry name" value="STAS_dom"/>
</dbReference>
<dbReference type="PROSITE" id="PS50801">
    <property type="entry name" value="STAS"/>
    <property type="match status" value="1"/>
</dbReference>
<dbReference type="RefSeq" id="WP_385939035.1">
    <property type="nucleotide sequence ID" value="NZ_JBHSOZ010000003.1"/>
</dbReference>
<protein>
    <submittedName>
        <fullName evidence="3">STAS domain-containing protein</fullName>
    </submittedName>
</protein>
<dbReference type="PANTHER" id="PTHR33745">
    <property type="entry name" value="RSBT ANTAGONIST PROTEIN RSBS-RELATED"/>
    <property type="match status" value="1"/>
</dbReference>
<dbReference type="InterPro" id="IPR036513">
    <property type="entry name" value="STAS_dom_sf"/>
</dbReference>